<dbReference type="Proteomes" id="UP001597112">
    <property type="component" value="Unassembled WGS sequence"/>
</dbReference>
<dbReference type="PANTHER" id="PTHR38593">
    <property type="entry name" value="BLR2558 PROTEIN"/>
    <property type="match status" value="1"/>
</dbReference>
<protein>
    <submittedName>
        <fullName evidence="3">DUF4142 domain-containing protein</fullName>
    </submittedName>
</protein>
<accession>A0ABW3K2H7</accession>
<sequence>MKVVHRIIPFVFAGMMAVSCGKKESTDTNEIASEANEEKFSDQKEENDADFVAETVAANYAEITLAKLAAQKSDNTQIKEVAQLLEKEHSKMLEELQTFASLKAITVPSEEEDDAKRKIEDLTKEDDVKEFNREWCKAMVDQHEENIREFESRLEKTKDADLKILIDQKLPDLRAHLNKVKACKQSI</sequence>
<evidence type="ECO:0000313" key="4">
    <source>
        <dbReference type="Proteomes" id="UP001597112"/>
    </source>
</evidence>
<dbReference type="RefSeq" id="WP_377579868.1">
    <property type="nucleotide sequence ID" value="NZ_JBHTKA010000004.1"/>
</dbReference>
<dbReference type="Gene3D" id="1.20.1260.10">
    <property type="match status" value="1"/>
</dbReference>
<dbReference type="InterPro" id="IPR012347">
    <property type="entry name" value="Ferritin-like"/>
</dbReference>
<dbReference type="PROSITE" id="PS51257">
    <property type="entry name" value="PROKAR_LIPOPROTEIN"/>
    <property type="match status" value="1"/>
</dbReference>
<keyword evidence="4" id="KW-1185">Reference proteome</keyword>
<gene>
    <name evidence="3" type="ORF">ACFQ21_14090</name>
</gene>
<dbReference type="Pfam" id="PF13628">
    <property type="entry name" value="DUF4142"/>
    <property type="match status" value="1"/>
</dbReference>
<reference evidence="4" key="1">
    <citation type="journal article" date="2019" name="Int. J. Syst. Evol. Microbiol.">
        <title>The Global Catalogue of Microorganisms (GCM) 10K type strain sequencing project: providing services to taxonomists for standard genome sequencing and annotation.</title>
        <authorList>
            <consortium name="The Broad Institute Genomics Platform"/>
            <consortium name="The Broad Institute Genome Sequencing Center for Infectious Disease"/>
            <person name="Wu L."/>
            <person name="Ma J."/>
        </authorList>
    </citation>
    <scope>NUCLEOTIDE SEQUENCE [LARGE SCALE GENOMIC DNA]</scope>
    <source>
        <strain evidence="4">CCUG 58938</strain>
    </source>
</reference>
<feature type="compositionally biased region" description="Basic and acidic residues" evidence="1">
    <location>
        <begin position="36"/>
        <end position="46"/>
    </location>
</feature>
<evidence type="ECO:0000256" key="1">
    <source>
        <dbReference type="SAM" id="MobiDB-lite"/>
    </source>
</evidence>
<proteinExistence type="predicted"/>
<comment type="caution">
    <text evidence="3">The sequence shown here is derived from an EMBL/GenBank/DDBJ whole genome shotgun (WGS) entry which is preliminary data.</text>
</comment>
<organism evidence="3 4">
    <name type="scientific">Ohtaekwangia kribbensis</name>
    <dbReference type="NCBI Taxonomy" id="688913"/>
    <lineage>
        <taxon>Bacteria</taxon>
        <taxon>Pseudomonadati</taxon>
        <taxon>Bacteroidota</taxon>
        <taxon>Cytophagia</taxon>
        <taxon>Cytophagales</taxon>
        <taxon>Fulvivirgaceae</taxon>
        <taxon>Ohtaekwangia</taxon>
    </lineage>
</organism>
<feature type="region of interest" description="Disordered" evidence="1">
    <location>
        <begin position="23"/>
        <end position="47"/>
    </location>
</feature>
<name>A0ABW3K2H7_9BACT</name>
<feature type="domain" description="DUF4142" evidence="2">
    <location>
        <begin position="47"/>
        <end position="182"/>
    </location>
</feature>
<evidence type="ECO:0000313" key="3">
    <source>
        <dbReference type="EMBL" id="MFD1000450.1"/>
    </source>
</evidence>
<evidence type="ECO:0000259" key="2">
    <source>
        <dbReference type="Pfam" id="PF13628"/>
    </source>
</evidence>
<dbReference type="InterPro" id="IPR025419">
    <property type="entry name" value="DUF4142"/>
</dbReference>
<dbReference type="PANTHER" id="PTHR38593:SF1">
    <property type="entry name" value="BLR2558 PROTEIN"/>
    <property type="match status" value="1"/>
</dbReference>
<dbReference type="EMBL" id="JBHTKA010000004">
    <property type="protein sequence ID" value="MFD1000450.1"/>
    <property type="molecule type" value="Genomic_DNA"/>
</dbReference>